<dbReference type="Pfam" id="PF13424">
    <property type="entry name" value="TPR_12"/>
    <property type="match status" value="1"/>
</dbReference>
<keyword evidence="2" id="KW-1185">Reference proteome</keyword>
<accession>A0ABT1IIV5</accession>
<protein>
    <submittedName>
        <fullName evidence="1">Tetratricopeptide repeat-containing protein</fullName>
    </submittedName>
</protein>
<name>A0ABT1IIV5_9PSEU</name>
<dbReference type="InterPro" id="IPR011990">
    <property type="entry name" value="TPR-like_helical_dom_sf"/>
</dbReference>
<dbReference type="SUPFAM" id="SSF52540">
    <property type="entry name" value="P-loop containing nucleoside triphosphate hydrolases"/>
    <property type="match status" value="1"/>
</dbReference>
<dbReference type="PANTHER" id="PTHR46082:SF6">
    <property type="entry name" value="AAA+ ATPASE DOMAIN-CONTAINING PROTEIN-RELATED"/>
    <property type="match status" value="1"/>
</dbReference>
<dbReference type="PANTHER" id="PTHR46082">
    <property type="entry name" value="ATP/GTP-BINDING PROTEIN-RELATED"/>
    <property type="match status" value="1"/>
</dbReference>
<dbReference type="InterPro" id="IPR053137">
    <property type="entry name" value="NLR-like"/>
</dbReference>
<dbReference type="Proteomes" id="UP001205185">
    <property type="component" value="Unassembled WGS sequence"/>
</dbReference>
<dbReference type="EMBL" id="JAMTCO010000013">
    <property type="protein sequence ID" value="MCP2272576.1"/>
    <property type="molecule type" value="Genomic_DNA"/>
</dbReference>
<dbReference type="SUPFAM" id="SSF48452">
    <property type="entry name" value="TPR-like"/>
    <property type="match status" value="2"/>
</dbReference>
<dbReference type="Pfam" id="PF13374">
    <property type="entry name" value="TPR_10"/>
    <property type="match status" value="2"/>
</dbReference>
<evidence type="ECO:0000313" key="1">
    <source>
        <dbReference type="EMBL" id="MCP2272576.1"/>
    </source>
</evidence>
<gene>
    <name evidence="1" type="ORF">LV75_005102</name>
</gene>
<dbReference type="Gene3D" id="3.40.50.300">
    <property type="entry name" value="P-loop containing nucleotide triphosphate hydrolases"/>
    <property type="match status" value="1"/>
</dbReference>
<sequence>MGELNRLDVDVSGVAAQIHTVHGSVTIGGVARPVGGLPYRSGKVPVVVDGFQPRSVPELEGLVSGGVVLSGMGGVGKTQTAAEYASRASVDLVGWVTAASRTSLVSGLAELGAVVTESVIEDAEQGAQKFLDWCASTTRTWLLVFDDVSDPADVKGLWPNTGAHGRLVVTTRRNERWALQTATQRLVPLDVFTEAESAEYLRGVLGDVPGVEELAELLGHLPLALSQAAAYLAMTPGMTCLGYVDKWRTKRAALSEMFPEDWSGPGARIATTWTISIEAANRLPPTDLAGSMLGIMSVLAPTGIPLAVLTAAPVLTMLSTDADSAARALGCLRRVNLISVDSASIARVHALVQHATRDQLGRKLVIATAQVVASALLASWPAIERNTEYCALLRANTAALAANCEDHLWPFPSRQVLFRAATSLGDAGQAHAAAVRYRDLHAKALRLLGPDHHHTLVCLANLGFWHTHIEDFDQAIEAYTTVVTASLRTLGPDHRETFAARGNLANCHGRAGRADLAAAAFADLAAESIRVLGPDHPDTLTTRGHLARWRGAAGDPSGAVTAARELLADAQRVLGPDHHETLSTRYVLAYWLGKTGHSAEALAMYADLNDDRTRVLGPDHPQTLEARATLLAWRAATGDGANAIQDLPDLVADLDRVLGPDHPNTVMNRRVLETWREHNEPGDS</sequence>
<dbReference type="Gene3D" id="1.25.40.10">
    <property type="entry name" value="Tetratricopeptide repeat domain"/>
    <property type="match status" value="1"/>
</dbReference>
<dbReference type="RefSeq" id="WP_253889501.1">
    <property type="nucleotide sequence ID" value="NZ_BAAAVB010000008.1"/>
</dbReference>
<comment type="caution">
    <text evidence="1">The sequence shown here is derived from an EMBL/GenBank/DDBJ whole genome shotgun (WGS) entry which is preliminary data.</text>
</comment>
<organism evidence="1 2">
    <name type="scientific">Actinokineospora diospyrosa</name>
    <dbReference type="NCBI Taxonomy" id="103728"/>
    <lineage>
        <taxon>Bacteria</taxon>
        <taxon>Bacillati</taxon>
        <taxon>Actinomycetota</taxon>
        <taxon>Actinomycetes</taxon>
        <taxon>Pseudonocardiales</taxon>
        <taxon>Pseudonocardiaceae</taxon>
        <taxon>Actinokineospora</taxon>
    </lineage>
</organism>
<evidence type="ECO:0000313" key="2">
    <source>
        <dbReference type="Proteomes" id="UP001205185"/>
    </source>
</evidence>
<reference evidence="1 2" key="1">
    <citation type="submission" date="2022-06" db="EMBL/GenBank/DDBJ databases">
        <title>Genomic Encyclopedia of Archaeal and Bacterial Type Strains, Phase II (KMG-II): from individual species to whole genera.</title>
        <authorList>
            <person name="Goeker M."/>
        </authorList>
    </citation>
    <scope>NUCLEOTIDE SEQUENCE [LARGE SCALE GENOMIC DNA]</scope>
    <source>
        <strain evidence="1 2">DSM 44255</strain>
    </source>
</reference>
<proteinExistence type="predicted"/>
<dbReference type="InterPro" id="IPR027417">
    <property type="entry name" value="P-loop_NTPase"/>
</dbReference>